<keyword evidence="4 15" id="KW-1003">Cell membrane</keyword>
<dbReference type="InterPro" id="IPR023298">
    <property type="entry name" value="ATPase_P-typ_TM_dom_sf"/>
</dbReference>
<accession>A0A5C1NBH0</accession>
<dbReference type="InterPro" id="IPR021993">
    <property type="entry name" value="ATPase-cat-bd"/>
</dbReference>
<dbReference type="Gene3D" id="3.30.70.100">
    <property type="match status" value="1"/>
</dbReference>
<dbReference type="InterPro" id="IPR023214">
    <property type="entry name" value="HAD_sf"/>
</dbReference>
<evidence type="ECO:0000256" key="13">
    <source>
        <dbReference type="ARBA" id="ARBA00023065"/>
    </source>
</evidence>
<dbReference type="GO" id="GO:0005524">
    <property type="term" value="F:ATP binding"/>
    <property type="evidence" value="ECO:0007669"/>
    <property type="project" value="UniProtKB-UniRule"/>
</dbReference>
<dbReference type="Pfam" id="PF00122">
    <property type="entry name" value="E1-E2_ATPase"/>
    <property type="match status" value="1"/>
</dbReference>
<evidence type="ECO:0000256" key="9">
    <source>
        <dbReference type="ARBA" id="ARBA00022840"/>
    </source>
</evidence>
<dbReference type="Pfam" id="PF00403">
    <property type="entry name" value="HMA"/>
    <property type="match status" value="1"/>
</dbReference>
<dbReference type="NCBIfam" id="TIGR01511">
    <property type="entry name" value="ATPase-IB1_Cu"/>
    <property type="match status" value="1"/>
</dbReference>
<dbReference type="CDD" id="cd00371">
    <property type="entry name" value="HMA"/>
    <property type="match status" value="1"/>
</dbReference>
<proteinExistence type="inferred from homology"/>
<dbReference type="InterPro" id="IPR023299">
    <property type="entry name" value="ATPase_P-typ_cyto_dom_N"/>
</dbReference>
<dbReference type="NCBIfam" id="TIGR01494">
    <property type="entry name" value="ATPase_P-type"/>
    <property type="match status" value="2"/>
</dbReference>
<keyword evidence="5" id="KW-0597">Phosphoprotein</keyword>
<dbReference type="InterPro" id="IPR018303">
    <property type="entry name" value="ATPase_P-typ_P_site"/>
</dbReference>
<evidence type="ECO:0000256" key="4">
    <source>
        <dbReference type="ARBA" id="ARBA00022475"/>
    </source>
</evidence>
<dbReference type="PANTHER" id="PTHR43520">
    <property type="entry name" value="ATP7, ISOFORM B"/>
    <property type="match status" value="1"/>
</dbReference>
<keyword evidence="10" id="KW-0460">Magnesium</keyword>
<dbReference type="Pfam" id="PF00702">
    <property type="entry name" value="Hydrolase"/>
    <property type="match status" value="1"/>
</dbReference>
<dbReference type="AlphaFoldDB" id="A0A5C1NBH0"/>
<keyword evidence="6 15" id="KW-0812">Transmembrane</keyword>
<gene>
    <name evidence="17" type="ORF">E4T21_03320</name>
</gene>
<dbReference type="GO" id="GO:0016887">
    <property type="term" value="F:ATP hydrolysis activity"/>
    <property type="evidence" value="ECO:0007669"/>
    <property type="project" value="InterPro"/>
</dbReference>
<keyword evidence="9 15" id="KW-0067">ATP-binding</keyword>
<keyword evidence="3" id="KW-0813">Transport</keyword>
<dbReference type="Gene3D" id="3.40.1110.10">
    <property type="entry name" value="Calcium-transporting ATPase, cytoplasmic domain N"/>
    <property type="match status" value="1"/>
</dbReference>
<evidence type="ECO:0000256" key="15">
    <source>
        <dbReference type="RuleBase" id="RU362081"/>
    </source>
</evidence>
<evidence type="ECO:0000256" key="5">
    <source>
        <dbReference type="ARBA" id="ARBA00022553"/>
    </source>
</evidence>
<evidence type="ECO:0000313" key="18">
    <source>
        <dbReference type="Proteomes" id="UP000324285"/>
    </source>
</evidence>
<keyword evidence="18" id="KW-1185">Reference proteome</keyword>
<comment type="similarity">
    <text evidence="2 15">Belongs to the cation transport ATPase (P-type) (TC 3.A.3) family. Type IB subfamily.</text>
</comment>
<dbReference type="SUPFAM" id="SSF81660">
    <property type="entry name" value="Metal cation-transporting ATPase, ATP-binding domain N"/>
    <property type="match status" value="1"/>
</dbReference>
<keyword evidence="8 15" id="KW-0547">Nucleotide-binding</keyword>
<keyword evidence="11" id="KW-1278">Translocase</keyword>
<reference evidence="17" key="1">
    <citation type="submission" date="2021-02" db="EMBL/GenBank/DDBJ databases">
        <title>Strain Y2R2, a novel species of the genus Halomonas.</title>
        <authorList>
            <person name="Huang H."/>
        </authorList>
    </citation>
    <scope>NUCLEOTIDE SEQUENCE</scope>
    <source>
        <strain evidence="17">Y2R2</strain>
    </source>
</reference>
<keyword evidence="14 15" id="KW-0472">Membrane</keyword>
<dbReference type="SUPFAM" id="SSF81653">
    <property type="entry name" value="Calcium ATPase, transduction domain A"/>
    <property type="match status" value="1"/>
</dbReference>
<evidence type="ECO:0000256" key="12">
    <source>
        <dbReference type="ARBA" id="ARBA00022989"/>
    </source>
</evidence>
<protein>
    <submittedName>
        <fullName evidence="17">Heavy metal translocating P-type ATPase</fullName>
    </submittedName>
</protein>
<evidence type="ECO:0000256" key="3">
    <source>
        <dbReference type="ARBA" id="ARBA00022448"/>
    </source>
</evidence>
<dbReference type="PANTHER" id="PTHR43520:SF5">
    <property type="entry name" value="CATION-TRANSPORTING P-TYPE ATPASE-RELATED"/>
    <property type="match status" value="1"/>
</dbReference>
<evidence type="ECO:0000259" key="16">
    <source>
        <dbReference type="PROSITE" id="PS50846"/>
    </source>
</evidence>
<dbReference type="Gene3D" id="2.70.150.10">
    <property type="entry name" value="Calcium-transporting ATPase, cytoplasmic transduction domain A"/>
    <property type="match status" value="1"/>
</dbReference>
<dbReference type="InterPro" id="IPR027256">
    <property type="entry name" value="P-typ_ATPase_IB"/>
</dbReference>
<dbReference type="InterPro" id="IPR036412">
    <property type="entry name" value="HAD-like_sf"/>
</dbReference>
<dbReference type="PRINTS" id="PR00119">
    <property type="entry name" value="CATATPASE"/>
</dbReference>
<dbReference type="SUPFAM" id="SSF56784">
    <property type="entry name" value="HAD-like"/>
    <property type="match status" value="1"/>
</dbReference>
<dbReference type="GO" id="GO:0055070">
    <property type="term" value="P:copper ion homeostasis"/>
    <property type="evidence" value="ECO:0007669"/>
    <property type="project" value="TreeGrafter"/>
</dbReference>
<feature type="transmembrane region" description="Helical" evidence="15">
    <location>
        <begin position="276"/>
        <end position="294"/>
    </location>
</feature>
<evidence type="ECO:0000256" key="11">
    <source>
        <dbReference type="ARBA" id="ARBA00022967"/>
    </source>
</evidence>
<feature type="transmembrane region" description="Helical" evidence="15">
    <location>
        <begin position="433"/>
        <end position="451"/>
    </location>
</feature>
<keyword evidence="7 15" id="KW-0479">Metal-binding</keyword>
<keyword evidence="12 15" id="KW-1133">Transmembrane helix</keyword>
<evidence type="ECO:0000256" key="7">
    <source>
        <dbReference type="ARBA" id="ARBA00022723"/>
    </source>
</evidence>
<feature type="domain" description="HMA" evidence="16">
    <location>
        <begin position="91"/>
        <end position="157"/>
    </location>
</feature>
<dbReference type="InterPro" id="IPR036163">
    <property type="entry name" value="HMA_dom_sf"/>
</dbReference>
<dbReference type="InterPro" id="IPR017969">
    <property type="entry name" value="Heavy-metal-associated_CS"/>
</dbReference>
<dbReference type="InterPro" id="IPR059000">
    <property type="entry name" value="ATPase_P-type_domA"/>
</dbReference>
<dbReference type="InterPro" id="IPR001757">
    <property type="entry name" value="P_typ_ATPase"/>
</dbReference>
<dbReference type="SUPFAM" id="SSF81665">
    <property type="entry name" value="Calcium ATPase, transmembrane domain M"/>
    <property type="match status" value="1"/>
</dbReference>
<evidence type="ECO:0000313" key="17">
    <source>
        <dbReference type="EMBL" id="QEM80696.1"/>
    </source>
</evidence>
<dbReference type="Pfam" id="PF12156">
    <property type="entry name" value="ATPase-cat_bd"/>
    <property type="match status" value="1"/>
</dbReference>
<dbReference type="OrthoDB" id="9814270at2"/>
<dbReference type="InterPro" id="IPR008250">
    <property type="entry name" value="ATPase_P-typ_transduc_dom_A_sf"/>
</dbReference>
<dbReference type="GO" id="GO:0043682">
    <property type="term" value="F:P-type divalent copper transporter activity"/>
    <property type="evidence" value="ECO:0007669"/>
    <property type="project" value="TreeGrafter"/>
</dbReference>
<dbReference type="PROSITE" id="PS50846">
    <property type="entry name" value="HMA_2"/>
    <property type="match status" value="1"/>
</dbReference>
<feature type="transmembrane region" description="Helical" evidence="15">
    <location>
        <begin position="252"/>
        <end position="270"/>
    </location>
</feature>
<keyword evidence="13" id="KW-0406">Ion transport</keyword>
<dbReference type="SUPFAM" id="SSF55008">
    <property type="entry name" value="HMA, heavy metal-associated domain"/>
    <property type="match status" value="1"/>
</dbReference>
<dbReference type="Gene3D" id="3.40.50.1000">
    <property type="entry name" value="HAD superfamily/HAD-like"/>
    <property type="match status" value="1"/>
</dbReference>
<comment type="subcellular location">
    <subcellularLocation>
        <location evidence="1">Cell membrane</location>
        <topology evidence="1">Multi-pass membrane protein</topology>
    </subcellularLocation>
</comment>
<organism evidence="17 18">
    <name type="scientific">Halomonas binhaiensis</name>
    <dbReference type="NCBI Taxonomy" id="2562282"/>
    <lineage>
        <taxon>Bacteria</taxon>
        <taxon>Pseudomonadati</taxon>
        <taxon>Pseudomonadota</taxon>
        <taxon>Gammaproteobacteria</taxon>
        <taxon>Oceanospirillales</taxon>
        <taxon>Halomonadaceae</taxon>
        <taxon>Halomonas</taxon>
    </lineage>
</organism>
<evidence type="ECO:0000256" key="1">
    <source>
        <dbReference type="ARBA" id="ARBA00004651"/>
    </source>
</evidence>
<sequence>MSSTSCYHCGSAVPKTGSWSIELDGQQHLLCCPGCEAVAQAIVSAGLDSYYRFRSALPERPPASAVDQKRWQVFDDPGLQSRFVKQQEDCHVVTLAVDGITCAACAWLIEHRLNALDGVTESAVNLAQHRVRICWRPEHLSLSRLLAEMAAIGYPAQPYEPDRARIRLHQESRKMVRRLIVAAVGMMQVLMFSVPHYVSGWDTTSGDLSADLERLFAWLALVLTTPVVMFSAQPFFFGALRDLRSRTLGMDVPVSLAIAGAYLASVWAVFSQSGEMYFDSVSMFTFFLLAGRYIEARARTHYGKTGNAMSSLIPAAAVQIDADGNERMVPSSELESGDRIRVRPGEQIPADGIIRDGLASLDESMLSGEALPSTRTLGDTVNAGCMVLDSPVEIEVTQVGQDTRAASILDLTDRAFSQRPRIARLAERIAHRFVTRLLLLCICVALAWWWIDPSRSLWVTLSVLVVSCPCALALATPTALTVAHGRLRRSGVLITRADALETLTRLDRIIFDKTGTLTQGKIRLAASYVLSREYDETFLLAVAGALESSSEHPIAHAFLSCQRHAIRATGIINTPGQGLSGYLQLPHDNATWRLGQARFAVDGYSPPSPPGHGCWLLLTRDAIPMAWFLVDDSPREDAATTLQALKEHGLKVEILSGDGESNVAAMASALDITQWRGATSPEDKLAHLQRLQHEGEIVAMVGDGINDTPVLAGANLAIAMPGSSDLTRTRADMVLLGEHLHAIVESVEVARATQRIIRQNLAWALVYNLIAIPLASLGFVSPWMAALGMSISSLLVVGNALRLRPSRRQQA</sequence>
<dbReference type="PROSITE" id="PS01047">
    <property type="entry name" value="HMA_1"/>
    <property type="match status" value="1"/>
</dbReference>
<feature type="transmembrane region" description="Helical" evidence="15">
    <location>
        <begin position="761"/>
        <end position="777"/>
    </location>
</feature>
<dbReference type="EMBL" id="CP038437">
    <property type="protein sequence ID" value="QEM80696.1"/>
    <property type="molecule type" value="Genomic_DNA"/>
</dbReference>
<evidence type="ECO:0000256" key="2">
    <source>
        <dbReference type="ARBA" id="ARBA00006024"/>
    </source>
</evidence>
<dbReference type="Proteomes" id="UP000324285">
    <property type="component" value="Chromosome"/>
</dbReference>
<dbReference type="RefSeq" id="WP_149283521.1">
    <property type="nucleotide sequence ID" value="NZ_CP038437.2"/>
</dbReference>
<dbReference type="KEGG" id="hbh:E4T21_03320"/>
<dbReference type="NCBIfam" id="TIGR01525">
    <property type="entry name" value="ATPase-IB_hvy"/>
    <property type="match status" value="1"/>
</dbReference>
<dbReference type="PROSITE" id="PS00154">
    <property type="entry name" value="ATPASE_E1_E2"/>
    <property type="match status" value="1"/>
</dbReference>
<dbReference type="GO" id="GO:0005886">
    <property type="term" value="C:plasma membrane"/>
    <property type="evidence" value="ECO:0007669"/>
    <property type="project" value="UniProtKB-SubCell"/>
</dbReference>
<feature type="transmembrane region" description="Helical" evidence="15">
    <location>
        <begin position="783"/>
        <end position="801"/>
    </location>
</feature>
<feature type="transmembrane region" description="Helical" evidence="15">
    <location>
        <begin position="175"/>
        <end position="195"/>
    </location>
</feature>
<evidence type="ECO:0000256" key="6">
    <source>
        <dbReference type="ARBA" id="ARBA00022692"/>
    </source>
</evidence>
<name>A0A5C1NBH0_9GAMM</name>
<evidence type="ECO:0000256" key="10">
    <source>
        <dbReference type="ARBA" id="ARBA00022842"/>
    </source>
</evidence>
<dbReference type="GO" id="GO:0005507">
    <property type="term" value="F:copper ion binding"/>
    <property type="evidence" value="ECO:0007669"/>
    <property type="project" value="TreeGrafter"/>
</dbReference>
<evidence type="ECO:0000256" key="8">
    <source>
        <dbReference type="ARBA" id="ARBA00022741"/>
    </source>
</evidence>
<evidence type="ECO:0000256" key="14">
    <source>
        <dbReference type="ARBA" id="ARBA00023136"/>
    </source>
</evidence>
<dbReference type="CDD" id="cd02079">
    <property type="entry name" value="P-type_ATPase_HM"/>
    <property type="match status" value="1"/>
</dbReference>
<feature type="transmembrane region" description="Helical" evidence="15">
    <location>
        <begin position="457"/>
        <end position="480"/>
    </location>
</feature>
<dbReference type="InterPro" id="IPR006121">
    <property type="entry name" value="HMA_dom"/>
</dbReference>
<feature type="transmembrane region" description="Helical" evidence="15">
    <location>
        <begin position="215"/>
        <end position="240"/>
    </location>
</feature>